<name>A0A3P7ZFV0_HELPZ</name>
<feature type="disulfide bond" evidence="2">
    <location>
        <begin position="99"/>
        <end position="126"/>
    </location>
</feature>
<dbReference type="PANTHER" id="PTHR22991:SF41">
    <property type="entry name" value="CUB DOMAIN-CONTAINING PROTEIN-RELATED"/>
    <property type="match status" value="1"/>
</dbReference>
<evidence type="ECO:0000256" key="2">
    <source>
        <dbReference type="PROSITE-ProRule" id="PRU00059"/>
    </source>
</evidence>
<keyword evidence="6" id="KW-1185">Reference proteome</keyword>
<dbReference type="PANTHER" id="PTHR22991">
    <property type="entry name" value="PROTEIN CBG13490"/>
    <property type="match status" value="1"/>
</dbReference>
<reference evidence="7" key="2">
    <citation type="submission" date="2019-09" db="UniProtKB">
        <authorList>
            <consortium name="WormBaseParasite"/>
        </authorList>
    </citation>
    <scope>IDENTIFICATION</scope>
</reference>
<dbReference type="Pfam" id="PF00431">
    <property type="entry name" value="CUB"/>
    <property type="match status" value="2"/>
</dbReference>
<dbReference type="SUPFAM" id="SSF56436">
    <property type="entry name" value="C-type lectin-like"/>
    <property type="match status" value="1"/>
</dbReference>
<gene>
    <name evidence="5" type="ORF">HPBE_LOCUS14798</name>
</gene>
<evidence type="ECO:0000313" key="5">
    <source>
        <dbReference type="EMBL" id="VDP00817.1"/>
    </source>
</evidence>
<dbReference type="Gene3D" id="3.10.100.10">
    <property type="entry name" value="Mannose-Binding Protein A, subunit A"/>
    <property type="match status" value="1"/>
</dbReference>
<keyword evidence="1 2" id="KW-1015">Disulfide bond</keyword>
<dbReference type="InterPro" id="IPR016187">
    <property type="entry name" value="CTDL_fold"/>
</dbReference>
<dbReference type="PROSITE" id="PS01180">
    <property type="entry name" value="CUB"/>
    <property type="match status" value="2"/>
</dbReference>
<dbReference type="PROSITE" id="PS50041">
    <property type="entry name" value="C_TYPE_LECTIN_2"/>
    <property type="match status" value="1"/>
</dbReference>
<proteinExistence type="predicted"/>
<dbReference type="CDD" id="cd00041">
    <property type="entry name" value="CUB"/>
    <property type="match status" value="1"/>
</dbReference>
<dbReference type="SUPFAM" id="SSF49854">
    <property type="entry name" value="Spermadhesin, CUB domain"/>
    <property type="match status" value="2"/>
</dbReference>
<dbReference type="InterPro" id="IPR050976">
    <property type="entry name" value="Snaclec"/>
</dbReference>
<dbReference type="CDD" id="cd00037">
    <property type="entry name" value="CLECT"/>
    <property type="match status" value="1"/>
</dbReference>
<dbReference type="Pfam" id="PF00059">
    <property type="entry name" value="Lectin_C"/>
    <property type="match status" value="1"/>
</dbReference>
<reference evidence="5 6" key="1">
    <citation type="submission" date="2018-11" db="EMBL/GenBank/DDBJ databases">
        <authorList>
            <consortium name="Pathogen Informatics"/>
        </authorList>
    </citation>
    <scope>NUCLEOTIDE SEQUENCE [LARGE SCALE GENOMIC DNA]</scope>
</reference>
<feature type="domain" description="C-type lectin" evidence="4">
    <location>
        <begin position="1"/>
        <end position="77"/>
    </location>
</feature>
<protein>
    <submittedName>
        <fullName evidence="7">CUB domain-containing protein</fullName>
    </submittedName>
</protein>
<dbReference type="Gene3D" id="2.60.120.290">
    <property type="entry name" value="Spermadhesin, CUB domain"/>
    <property type="match status" value="2"/>
</dbReference>
<evidence type="ECO:0000259" key="3">
    <source>
        <dbReference type="PROSITE" id="PS01180"/>
    </source>
</evidence>
<dbReference type="InterPro" id="IPR016186">
    <property type="entry name" value="C-type_lectin-like/link_sf"/>
</dbReference>
<dbReference type="InterPro" id="IPR001304">
    <property type="entry name" value="C-type_lectin-like"/>
</dbReference>
<feature type="domain" description="CUB" evidence="3">
    <location>
        <begin position="227"/>
        <end position="338"/>
    </location>
</feature>
<comment type="caution">
    <text evidence="2">Lacks conserved residue(s) required for the propagation of feature annotation.</text>
</comment>
<evidence type="ECO:0000259" key="4">
    <source>
        <dbReference type="PROSITE" id="PS50041"/>
    </source>
</evidence>
<dbReference type="EMBL" id="UZAH01028538">
    <property type="protein sequence ID" value="VDP00817.1"/>
    <property type="molecule type" value="Genomic_DNA"/>
</dbReference>
<dbReference type="WBParaSite" id="HPBE_0001479701-mRNA-1">
    <property type="protein sequence ID" value="HPBE_0001479701-mRNA-1"/>
    <property type="gene ID" value="HPBE_0001479701"/>
</dbReference>
<dbReference type="OrthoDB" id="5877743at2759"/>
<dbReference type="SMART" id="SM00042">
    <property type="entry name" value="CUB"/>
    <property type="match status" value="2"/>
</dbReference>
<dbReference type="InterPro" id="IPR035914">
    <property type="entry name" value="Sperma_CUB_dom_sf"/>
</dbReference>
<evidence type="ECO:0000313" key="6">
    <source>
        <dbReference type="Proteomes" id="UP000050761"/>
    </source>
</evidence>
<organism evidence="5">
    <name type="scientific">Heligmosomoides polygyrus</name>
    <name type="common">Parasitic roundworm</name>
    <dbReference type="NCBI Taxonomy" id="6339"/>
    <lineage>
        <taxon>Eukaryota</taxon>
        <taxon>Metazoa</taxon>
        <taxon>Ecdysozoa</taxon>
        <taxon>Nematoda</taxon>
        <taxon>Chromadorea</taxon>
        <taxon>Rhabditida</taxon>
        <taxon>Rhabditina</taxon>
        <taxon>Rhabditomorpha</taxon>
        <taxon>Strongyloidea</taxon>
        <taxon>Heligmosomidae</taxon>
        <taxon>Heligmosomoides</taxon>
    </lineage>
</organism>
<evidence type="ECO:0000313" key="7">
    <source>
        <dbReference type="WBParaSite" id="HPBE_0001479701-mRNA-1"/>
    </source>
</evidence>
<dbReference type="InterPro" id="IPR000859">
    <property type="entry name" value="CUB_dom"/>
</dbReference>
<dbReference type="AlphaFoldDB" id="A0A3P7ZFV0"/>
<evidence type="ECO:0000256" key="1">
    <source>
        <dbReference type="ARBA" id="ARBA00023157"/>
    </source>
</evidence>
<sequence>MIAKMMGTQADYGMIGLARQTNGLYTWTDQTAFDYNNFGINNTAFGECVSISLVDELVSKEQWITVSCGQALPFVCKRGTESCARTTVASVVTLAPSTCDSPQFYDNNGSFYSPGYPTSYNGTKACIYILTVTPEQDVVQISFADIQLSAGSRMELYNGFVDSVPFVVITTNVPSTTFFTSTTNVMKMIYRAGNQGADRWEAQFSPSVPATTVSTVTITGSPSNPSHCNEVATAPANITSPGYPGNYPALTSCRYQLSTTPENRILLTFGQIDTEQCCDIITVYDYDESPYNPLLDRFSGQIAAGVKVFTSTFNQMFVEFNADSLDQRSGFTATAISTQ</sequence>
<accession>A0A3P7ZFV0</accession>
<dbReference type="Proteomes" id="UP000050761">
    <property type="component" value="Unassembled WGS sequence"/>
</dbReference>
<feature type="domain" description="CUB" evidence="3">
    <location>
        <begin position="99"/>
        <end position="207"/>
    </location>
</feature>